<dbReference type="GO" id="GO:0006364">
    <property type="term" value="P:rRNA processing"/>
    <property type="evidence" value="ECO:0007669"/>
    <property type="project" value="UniProtKB-UniRule"/>
</dbReference>
<feature type="binding site" evidence="6">
    <location>
        <begin position="216"/>
        <end position="219"/>
    </location>
    <ligand>
        <name>S-adenosyl-L-methionine</name>
        <dbReference type="ChEBI" id="CHEBI:59789"/>
    </ligand>
</feature>
<keyword evidence="1 6" id="KW-0963">Cytoplasm</keyword>
<keyword evidence="4 6" id="KW-0808">Transferase</keyword>
<dbReference type="RefSeq" id="WP_216062933.1">
    <property type="nucleotide sequence ID" value="NZ_JAHKPP010000006.1"/>
</dbReference>
<dbReference type="AlphaFoldDB" id="A0AAW7X638"/>
<keyword evidence="3 6" id="KW-0489">Methyltransferase</keyword>
<evidence type="ECO:0000259" key="7">
    <source>
        <dbReference type="Pfam" id="PF01728"/>
    </source>
</evidence>
<comment type="similarity">
    <text evidence="6">Belongs to the class I-like SAM-binding methyltransferase superfamily. RNA methyltransferase RlmE family. RlmM subfamily.</text>
</comment>
<comment type="caution">
    <text evidence="6">Lacks conserved residue(s) required for the propagation of feature annotation.</text>
</comment>
<sequence length="349" mass="39019">MILICLCRQGFEKEVAAEITDCAAYAGIAGYVKTNADTGYVEFVLPDLDSATALFEAIRFDDLVFVRHWFVTPAIASDLPKEDRASPLMASAQALPPLAKLEPITLDTNDGKALVALTRGVTNHMRTVFKKAGAFNAKSDWVGQVLFFSGEQACIGYFPQSNGSLWAGGIPRLRAPKDAPSRATLKLEEAWHQFIPREQWDQRIAPSMRAVDLGAAPGGWTWQLVNKSMFVEAVDNGPMAENIMASGQVTHRMEDAFRFAPERAVHWLVSDIADKPARVAELITRWAENKWFKEAVFNLKLPMKKRYIELQLCSEIITLALDNAGIEYTLKFKQLYHDREEVTGHLVLF</sequence>
<evidence type="ECO:0000256" key="4">
    <source>
        <dbReference type="ARBA" id="ARBA00022679"/>
    </source>
</evidence>
<feature type="binding site" evidence="6">
    <location>
        <position position="255"/>
    </location>
    <ligand>
        <name>S-adenosyl-L-methionine</name>
        <dbReference type="ChEBI" id="CHEBI:59789"/>
    </ligand>
</feature>
<dbReference type="InterPro" id="IPR002877">
    <property type="entry name" value="RNA_MeTrfase_FtsJ_dom"/>
</dbReference>
<dbReference type="InterPro" id="IPR040739">
    <property type="entry name" value="RlmM_FDX"/>
</dbReference>
<evidence type="ECO:0000256" key="2">
    <source>
        <dbReference type="ARBA" id="ARBA00022552"/>
    </source>
</evidence>
<organism evidence="9 10">
    <name type="scientific">Saccharophagus degradans</name>
    <dbReference type="NCBI Taxonomy" id="86304"/>
    <lineage>
        <taxon>Bacteria</taxon>
        <taxon>Pseudomonadati</taxon>
        <taxon>Pseudomonadota</taxon>
        <taxon>Gammaproteobacteria</taxon>
        <taxon>Cellvibrionales</taxon>
        <taxon>Cellvibrionaceae</taxon>
        <taxon>Saccharophagus</taxon>
    </lineage>
</organism>
<comment type="subcellular location">
    <subcellularLocation>
        <location evidence="6">Cytoplasm</location>
    </subcellularLocation>
</comment>
<dbReference type="EMBL" id="JAUOPB010000007">
    <property type="protein sequence ID" value="MDO6422859.1"/>
    <property type="molecule type" value="Genomic_DNA"/>
</dbReference>
<comment type="subunit">
    <text evidence="6">Monomer.</text>
</comment>
<gene>
    <name evidence="6 9" type="primary">rlmM</name>
    <name evidence="9" type="ORF">Q4521_10265</name>
</gene>
<evidence type="ECO:0000313" key="9">
    <source>
        <dbReference type="EMBL" id="MDO6422859.1"/>
    </source>
</evidence>
<evidence type="ECO:0000259" key="8">
    <source>
        <dbReference type="Pfam" id="PF18125"/>
    </source>
</evidence>
<evidence type="ECO:0000313" key="10">
    <source>
        <dbReference type="Proteomes" id="UP001169760"/>
    </source>
</evidence>
<accession>A0AAW7X638</accession>
<dbReference type="PANTHER" id="PTHR37524">
    <property type="entry name" value="RIBOSOMAL RNA LARGE SUBUNIT METHYLTRANSFERASE M"/>
    <property type="match status" value="1"/>
</dbReference>
<dbReference type="Proteomes" id="UP001169760">
    <property type="component" value="Unassembled WGS sequence"/>
</dbReference>
<dbReference type="Pfam" id="PF18125">
    <property type="entry name" value="RlmM_FDX"/>
    <property type="match status" value="1"/>
</dbReference>
<dbReference type="GO" id="GO:0005737">
    <property type="term" value="C:cytoplasm"/>
    <property type="evidence" value="ECO:0007669"/>
    <property type="project" value="UniProtKB-SubCell"/>
</dbReference>
<comment type="function">
    <text evidence="6">Catalyzes the 2'-O-methylation at nucleotide C2498 in 23S rRNA.</text>
</comment>
<dbReference type="GO" id="GO:0032259">
    <property type="term" value="P:methylation"/>
    <property type="evidence" value="ECO:0007669"/>
    <property type="project" value="UniProtKB-KW"/>
</dbReference>
<comment type="catalytic activity">
    <reaction evidence="6">
        <text>cytidine(2498) in 23S rRNA + S-adenosyl-L-methionine = 2'-O-methylcytidine(2498) in 23S rRNA + S-adenosyl-L-homocysteine + H(+)</text>
        <dbReference type="Rhea" id="RHEA:42788"/>
        <dbReference type="Rhea" id="RHEA-COMP:10244"/>
        <dbReference type="Rhea" id="RHEA-COMP:10245"/>
        <dbReference type="ChEBI" id="CHEBI:15378"/>
        <dbReference type="ChEBI" id="CHEBI:57856"/>
        <dbReference type="ChEBI" id="CHEBI:59789"/>
        <dbReference type="ChEBI" id="CHEBI:74495"/>
        <dbReference type="ChEBI" id="CHEBI:82748"/>
        <dbReference type="EC" id="2.1.1.186"/>
    </reaction>
</comment>
<feature type="binding site" evidence="6">
    <location>
        <position position="271"/>
    </location>
    <ligand>
        <name>S-adenosyl-L-methionine</name>
        <dbReference type="ChEBI" id="CHEBI:59789"/>
    </ligand>
</feature>
<keyword evidence="2 6" id="KW-0698">rRNA processing</keyword>
<dbReference type="PANTHER" id="PTHR37524:SF2">
    <property type="entry name" value="RIBOSOMAL RNA METHYLTRANSFERASE FTSJ DOMAIN-CONTAINING PROTEIN"/>
    <property type="match status" value="1"/>
</dbReference>
<dbReference type="InterPro" id="IPR011224">
    <property type="entry name" value="rRNA_MeTrfase_M"/>
</dbReference>
<feature type="binding site" evidence="6">
    <location>
        <position position="235"/>
    </location>
    <ligand>
        <name>S-adenosyl-L-methionine</name>
        <dbReference type="ChEBI" id="CHEBI:59789"/>
    </ligand>
</feature>
<dbReference type="EC" id="2.1.1.186" evidence="6"/>
<evidence type="ECO:0000256" key="6">
    <source>
        <dbReference type="HAMAP-Rule" id="MF_01551"/>
    </source>
</evidence>
<proteinExistence type="inferred from homology"/>
<dbReference type="HAMAP" id="MF_01551">
    <property type="entry name" value="23SrRNA_methyltr_M"/>
    <property type="match status" value="1"/>
</dbReference>
<feature type="active site" description="Proton acceptor" evidence="6">
    <location>
        <position position="300"/>
    </location>
</feature>
<name>A0AAW7X638_9GAMM</name>
<dbReference type="PIRSF" id="PIRSF028774">
    <property type="entry name" value="UCP028774"/>
    <property type="match status" value="1"/>
</dbReference>
<dbReference type="GO" id="GO:0008757">
    <property type="term" value="F:S-adenosylmethionine-dependent methyltransferase activity"/>
    <property type="evidence" value="ECO:0007669"/>
    <property type="project" value="UniProtKB-UniRule"/>
</dbReference>
<dbReference type="NCBIfam" id="NF008734">
    <property type="entry name" value="PRK11760.1"/>
    <property type="match status" value="1"/>
</dbReference>
<evidence type="ECO:0000256" key="3">
    <source>
        <dbReference type="ARBA" id="ARBA00022603"/>
    </source>
</evidence>
<feature type="domain" description="Ribosomal RNA methyltransferase FtsJ" evidence="7">
    <location>
        <begin position="181"/>
        <end position="274"/>
    </location>
</feature>
<evidence type="ECO:0000256" key="1">
    <source>
        <dbReference type="ARBA" id="ARBA00022490"/>
    </source>
</evidence>
<feature type="domain" description="RlmM ferredoxin-like" evidence="8">
    <location>
        <begin position="3"/>
        <end position="70"/>
    </location>
</feature>
<keyword evidence="5 6" id="KW-0949">S-adenosyl-L-methionine</keyword>
<comment type="caution">
    <text evidence="9">The sequence shown here is derived from an EMBL/GenBank/DDBJ whole genome shotgun (WGS) entry which is preliminary data.</text>
</comment>
<dbReference type="Pfam" id="PF01728">
    <property type="entry name" value="FtsJ"/>
    <property type="match status" value="1"/>
</dbReference>
<protein>
    <recommendedName>
        <fullName evidence="6">Ribosomal RNA large subunit methyltransferase M</fullName>
        <ecNumber evidence="6">2.1.1.186</ecNumber>
    </recommendedName>
    <alternativeName>
        <fullName evidence="6">23S rRNA (cytidine2498-2'-O)-methyltransferase</fullName>
    </alternativeName>
    <alternativeName>
        <fullName evidence="6">23S rRNA 2'-O-ribose methyltransferase RlmM</fullName>
    </alternativeName>
</protein>
<evidence type="ECO:0000256" key="5">
    <source>
        <dbReference type="ARBA" id="ARBA00022691"/>
    </source>
</evidence>
<reference evidence="9" key="1">
    <citation type="submission" date="2023-07" db="EMBL/GenBank/DDBJ databases">
        <title>Genome content predicts the carbon catabolic preferences of heterotrophic bacteria.</title>
        <authorList>
            <person name="Gralka M."/>
        </authorList>
    </citation>
    <scope>NUCLEOTIDE SEQUENCE</scope>
    <source>
        <strain evidence="9">I3M17_2</strain>
    </source>
</reference>